<feature type="region of interest" description="Disordered" evidence="3">
    <location>
        <begin position="1066"/>
        <end position="1146"/>
    </location>
</feature>
<keyword evidence="1" id="KW-0413">Isomerase</keyword>
<dbReference type="Pfam" id="PF23649">
    <property type="entry name" value="FKBP15"/>
    <property type="match status" value="1"/>
</dbReference>
<dbReference type="EC" id="5.2.1.8" evidence="1"/>
<evidence type="ECO:0000256" key="2">
    <source>
        <dbReference type="SAM" id="Coils"/>
    </source>
</evidence>
<feature type="compositionally biased region" description="Basic and acidic residues" evidence="3">
    <location>
        <begin position="1032"/>
        <end position="1052"/>
    </location>
</feature>
<evidence type="ECO:0000256" key="3">
    <source>
        <dbReference type="SAM" id="MobiDB-lite"/>
    </source>
</evidence>
<dbReference type="PROSITE" id="PS50059">
    <property type="entry name" value="FKBP_PPIASE"/>
    <property type="match status" value="1"/>
</dbReference>
<feature type="coiled-coil region" evidence="2">
    <location>
        <begin position="645"/>
        <end position="764"/>
    </location>
</feature>
<sequence length="1146" mass="127892">MFGDGEDDVDFLSPTGGTKLASLFGLDQRALGKENESFQYTAPKQPKKAQAVAIDKKTSNLTAAEAPQVLFATAVHAYRFVNGQYVKQGKFGVAILANHATKEYRILLYVSQQQPVTAARIHPEFIFTVQPNNYSNFYDDQRQNWSVMFESEKAACDFNKQICIAKWNCRLSLDSVLYQELILGEGRAVEVGDSMEVAYTGWLFQNHGLGQVFDSNIKKDKLLRLKLGSGKVIKGWEEGMVGLKKGGKRLVIISPALAYGSQGVANHIPPNSTLAFEVEIKRVKLKDSGFDRQSIDSRDSAALSPVSSTDGFSMEFPMLLLKPGETAVQAKSNSVSENPDITKAKLISRMAKMGQPMLPFLTGTTAPQPDSSDSELEDPSAMRGSAHPVATPPVHCTPHLSHIIPPQLTTQVPHHTVSGRQPTSTAFLPIATVQVQPTSPGNMQSFQSSYTGVAYTYSPVPTPSSQLQAIGEMYPTVISQPSHFQGSGDVTSFLMTEARQHNTEIRMAFNKIADKIDQLACTVHEIQKQNASDSLLPRRSSATMETAMILNNIQCIIQENEQLKQEVFEKSSRIEEQNEKISALIQCNQRYVENSNLLMEQRNDSLKSTTENTLARVLHAEQEKAKVAEKLAAAMGQISCLQLEIAAQQKKEMELRSQLTTAQQEAEKRREQLNLLRAQLIEFQEASVHAKCHLKAEKQSHKQLGVKITSLEAEVADLMVEKKSLEKDLAEQKMKSQLERQEAEEEMEEIHKSYRAELDKLRQVFIKAWRSTNQAVGEQVKKVMNNVFQHLRREFELEEVYSGRAVLNVVMNTIKTVTVHLLHMPPEQEKQESSSEENEEMNLGKRVEENAEGIQEEIPPKLDEEFQAVVNNVQTQSSEHQIETGDLELTRTASTEEVNFHKAQAEDPFKQGSSKVQEEEPVIIKTVLPISQEIPESFTQILAADMGCIGQTVMEEALHLVLSEHSEVPTESRTIQNEENLVPIIEVVIKEGSICDTTASVAEALLWNNKQEDQEERKEKELEKQGTTSPLKNKEDTDSCSKAEEPISKRDTSLLVVPTLDMAEVNVNKDGSSSELKDKHNSSLSEFEDEHDSEGLFKMAPPTLLKLDAPSRLEEEEEDEEVSMKGRPSAPIFSDDDDDDDLDWLG</sequence>
<dbReference type="CTD" id="23307"/>
<evidence type="ECO:0000313" key="5">
    <source>
        <dbReference type="Proteomes" id="UP000515159"/>
    </source>
</evidence>
<proteinExistence type="predicted"/>
<keyword evidence="2" id="KW-0175">Coiled coil</keyword>
<organism evidence="5 6">
    <name type="scientific">Geotrypetes seraphini</name>
    <name type="common">Gaboon caecilian</name>
    <name type="synonym">Caecilia seraphini</name>
    <dbReference type="NCBI Taxonomy" id="260995"/>
    <lineage>
        <taxon>Eukaryota</taxon>
        <taxon>Metazoa</taxon>
        <taxon>Chordata</taxon>
        <taxon>Craniata</taxon>
        <taxon>Vertebrata</taxon>
        <taxon>Euteleostomi</taxon>
        <taxon>Amphibia</taxon>
        <taxon>Gymnophiona</taxon>
        <taxon>Geotrypetes</taxon>
    </lineage>
</organism>
<protein>
    <recommendedName>
        <fullName evidence="1">peptidylprolyl isomerase</fullName>
        <ecNumber evidence="1">5.2.1.8</ecNumber>
    </recommendedName>
</protein>
<evidence type="ECO:0000259" key="4">
    <source>
        <dbReference type="PROSITE" id="PS50059"/>
    </source>
</evidence>
<dbReference type="Proteomes" id="UP000515159">
    <property type="component" value="Chromosome 10"/>
</dbReference>
<keyword evidence="1" id="KW-0697">Rotamase</keyword>
<evidence type="ECO:0000256" key="1">
    <source>
        <dbReference type="PROSITE-ProRule" id="PRU00277"/>
    </source>
</evidence>
<dbReference type="FunCoup" id="A0A6P8SC66">
    <property type="interactions" value="882"/>
</dbReference>
<dbReference type="PANTHER" id="PTHR44927">
    <property type="entry name" value="FK506-BINDING PROTEIN 15"/>
    <property type="match status" value="1"/>
</dbReference>
<keyword evidence="5" id="KW-1185">Reference proteome</keyword>
<gene>
    <name evidence="6" type="primary">FKBP15</name>
</gene>
<dbReference type="InterPro" id="IPR011993">
    <property type="entry name" value="PH-like_dom_sf"/>
</dbReference>
<dbReference type="InterPro" id="IPR056598">
    <property type="entry name" value="FKBP-15_dom"/>
</dbReference>
<dbReference type="AlphaFoldDB" id="A0A6P8SC66"/>
<comment type="catalytic activity">
    <reaction evidence="1">
        <text>[protein]-peptidylproline (omega=180) = [protein]-peptidylproline (omega=0)</text>
        <dbReference type="Rhea" id="RHEA:16237"/>
        <dbReference type="Rhea" id="RHEA-COMP:10747"/>
        <dbReference type="Rhea" id="RHEA-COMP:10748"/>
        <dbReference type="ChEBI" id="CHEBI:83833"/>
        <dbReference type="ChEBI" id="CHEBI:83834"/>
        <dbReference type="EC" id="5.2.1.8"/>
    </reaction>
</comment>
<name>A0A6P8SC66_GEOSA</name>
<accession>A0A6P8SC66</accession>
<dbReference type="InParanoid" id="A0A6P8SC66"/>
<dbReference type="KEGG" id="gsh:117367612"/>
<dbReference type="OrthoDB" id="77911at2759"/>
<dbReference type="RefSeq" id="XP_033816225.1">
    <property type="nucleotide sequence ID" value="XM_033960334.1"/>
</dbReference>
<feature type="region of interest" description="Disordered" evidence="3">
    <location>
        <begin position="360"/>
        <end position="401"/>
    </location>
</feature>
<reference evidence="6" key="1">
    <citation type="submission" date="2025-08" db="UniProtKB">
        <authorList>
            <consortium name="RefSeq"/>
        </authorList>
    </citation>
    <scope>IDENTIFICATION</scope>
</reference>
<dbReference type="GeneID" id="117367612"/>
<feature type="region of interest" description="Disordered" evidence="3">
    <location>
        <begin position="1011"/>
        <end position="1054"/>
    </location>
</feature>
<dbReference type="InterPro" id="IPR046357">
    <property type="entry name" value="PPIase_dom_sf"/>
</dbReference>
<dbReference type="Gene3D" id="2.30.29.30">
    <property type="entry name" value="Pleckstrin-homology domain (PH domain)/Phosphotyrosine-binding domain (PTB)"/>
    <property type="match status" value="1"/>
</dbReference>
<feature type="domain" description="PPIase FKBP-type" evidence="4">
    <location>
        <begin position="192"/>
        <end position="284"/>
    </location>
</feature>
<feature type="region of interest" description="Disordered" evidence="3">
    <location>
        <begin position="824"/>
        <end position="844"/>
    </location>
</feature>
<dbReference type="PANTHER" id="PTHR44927:SF1">
    <property type="entry name" value="FK506-BINDING PROTEIN 15"/>
    <property type="match status" value="1"/>
</dbReference>
<dbReference type="GO" id="GO:0003755">
    <property type="term" value="F:peptidyl-prolyl cis-trans isomerase activity"/>
    <property type="evidence" value="ECO:0007669"/>
    <property type="project" value="UniProtKB-KW"/>
</dbReference>
<dbReference type="Pfam" id="PF00254">
    <property type="entry name" value="FKBP_C"/>
    <property type="match status" value="1"/>
</dbReference>
<evidence type="ECO:0000313" key="6">
    <source>
        <dbReference type="RefSeq" id="XP_033816225.1"/>
    </source>
</evidence>
<dbReference type="Gene3D" id="3.10.50.40">
    <property type="match status" value="1"/>
</dbReference>
<feature type="compositionally biased region" description="Basic and acidic residues" evidence="3">
    <location>
        <begin position="1011"/>
        <end position="1024"/>
    </location>
</feature>
<dbReference type="InterPro" id="IPR001179">
    <property type="entry name" value="PPIase_FKBP_dom"/>
</dbReference>
<feature type="compositionally biased region" description="Acidic residues" evidence="3">
    <location>
        <begin position="1134"/>
        <end position="1146"/>
    </location>
</feature>
<dbReference type="SUPFAM" id="SSF54534">
    <property type="entry name" value="FKBP-like"/>
    <property type="match status" value="1"/>
</dbReference>